<reference evidence="1" key="1">
    <citation type="submission" date="2018-06" db="EMBL/GenBank/DDBJ databases">
        <title>Comparative genomics reveals the genomic features of Rhizophagus irregularis, R. cerebriforme, R. diaphanum and Gigaspora rosea, and their symbiotic lifestyle signature.</title>
        <authorList>
            <person name="Morin E."/>
            <person name="San Clemente H."/>
            <person name="Chen E.C.H."/>
            <person name="De La Providencia I."/>
            <person name="Hainaut M."/>
            <person name="Kuo A."/>
            <person name="Kohler A."/>
            <person name="Murat C."/>
            <person name="Tang N."/>
            <person name="Roy S."/>
            <person name="Loubradou J."/>
            <person name="Henrissat B."/>
            <person name="Grigoriev I.V."/>
            <person name="Corradi N."/>
            <person name="Roux C."/>
            <person name="Martin F.M."/>
        </authorList>
    </citation>
    <scope>NUCLEOTIDE SEQUENCE [LARGE SCALE GENOMIC DNA]</scope>
    <source>
        <strain evidence="1">DAOM 194757</strain>
    </source>
</reference>
<evidence type="ECO:0000313" key="2">
    <source>
        <dbReference type="Proteomes" id="UP000266673"/>
    </source>
</evidence>
<accession>A0A397TYH2</accession>
<organism evidence="1 2">
    <name type="scientific">Gigaspora rosea</name>
    <dbReference type="NCBI Taxonomy" id="44941"/>
    <lineage>
        <taxon>Eukaryota</taxon>
        <taxon>Fungi</taxon>
        <taxon>Fungi incertae sedis</taxon>
        <taxon>Mucoromycota</taxon>
        <taxon>Glomeromycotina</taxon>
        <taxon>Glomeromycetes</taxon>
        <taxon>Diversisporales</taxon>
        <taxon>Gigasporaceae</taxon>
        <taxon>Gigaspora</taxon>
    </lineage>
</organism>
<dbReference type="EMBL" id="QKWP01002519">
    <property type="protein sequence ID" value="RIB03055.1"/>
    <property type="molecule type" value="Genomic_DNA"/>
</dbReference>
<dbReference type="Proteomes" id="UP000266673">
    <property type="component" value="Unassembled WGS sequence"/>
</dbReference>
<evidence type="ECO:0000313" key="1">
    <source>
        <dbReference type="EMBL" id="RIB03055.1"/>
    </source>
</evidence>
<name>A0A397TYH2_9GLOM</name>
<dbReference type="OrthoDB" id="10639356at2759"/>
<protein>
    <submittedName>
        <fullName evidence="1">Uncharacterized protein</fullName>
    </submittedName>
</protein>
<gene>
    <name evidence="1" type="ORF">C2G38_2226174</name>
</gene>
<proteinExistence type="predicted"/>
<sequence length="281" mass="33284">MVDPDFYHAILYTDDNNVFNVLTLEQSEELQEIINENVILRYIITGNKKYLILEEGYDSENEEYYKWSNARYFNRTEIKKVKLNKKKEESTKKKSKLNGLENFVKMVDTSCEILSNQQNRIRVKNYIIDNNKKKEIVYVEGLEGFKYKNEDEGIKKNRYKTNFDKKVKKFQGTAACSRREVKKPARGTFDEIYEVGYVVEENKDKRVKVEIELLLTYLKSTKCDHTNIIEDLRDYQTNNSGDEMAMDNNNEKREEPIKKKKLVELAKGPVEISSSRRRDFI</sequence>
<keyword evidence="2" id="KW-1185">Reference proteome</keyword>
<dbReference type="AlphaFoldDB" id="A0A397TYH2"/>
<comment type="caution">
    <text evidence="1">The sequence shown here is derived from an EMBL/GenBank/DDBJ whole genome shotgun (WGS) entry which is preliminary data.</text>
</comment>